<dbReference type="EMBL" id="CP152276">
    <property type="protein sequence ID" value="XAE41915.1"/>
    <property type="molecule type" value="Genomic_DNA"/>
</dbReference>
<keyword evidence="1 5" id="KW-0846">Cobalamin</keyword>
<evidence type="ECO:0000313" key="7">
    <source>
        <dbReference type="Proteomes" id="UP001449795"/>
    </source>
</evidence>
<dbReference type="InterPro" id="IPR042251">
    <property type="entry name" value="EutC_C"/>
</dbReference>
<organism evidence="6 7">
    <name type="scientific">Nguyenibacter vanlangensis</name>
    <dbReference type="NCBI Taxonomy" id="1216886"/>
    <lineage>
        <taxon>Bacteria</taxon>
        <taxon>Pseudomonadati</taxon>
        <taxon>Pseudomonadota</taxon>
        <taxon>Alphaproteobacteria</taxon>
        <taxon>Acetobacterales</taxon>
        <taxon>Acetobacteraceae</taxon>
        <taxon>Nguyenibacter</taxon>
    </lineage>
</organism>
<dbReference type="Pfam" id="PF05985">
    <property type="entry name" value="EutC"/>
    <property type="match status" value="1"/>
</dbReference>
<comment type="function">
    <text evidence="5">Catalyzes the deamination of various vicinal amino-alcohols to oxo compounds. Allows this organism to utilize ethanolamine as the sole source of nitrogen and carbon in the presence of external vitamin B12.</text>
</comment>
<evidence type="ECO:0000313" key="6">
    <source>
        <dbReference type="EMBL" id="XAE41915.1"/>
    </source>
</evidence>
<evidence type="ECO:0000256" key="1">
    <source>
        <dbReference type="ARBA" id="ARBA00022628"/>
    </source>
</evidence>
<reference evidence="6 7" key="1">
    <citation type="submission" date="2024-04" db="EMBL/GenBank/DDBJ databases">
        <title>Complete genome sequence of Nguyenibacter vanlangesis HBCM-1154, a strain capable of nitrogen fixation, IAA production, and phosphorus solubilization isolated from sugarcane soil.</title>
        <authorList>
            <person name="MY HANH P."/>
        </authorList>
    </citation>
    <scope>NUCLEOTIDE SEQUENCE [LARGE SCALE GENOMIC DNA]</scope>
    <source>
        <strain evidence="6 7">HBCM 1154</strain>
    </source>
</reference>
<dbReference type="PANTHER" id="PTHR39330">
    <property type="entry name" value="ETHANOLAMINE AMMONIA-LYASE LIGHT CHAIN"/>
    <property type="match status" value="1"/>
</dbReference>
<dbReference type="HAMAP" id="MF_00601">
    <property type="entry name" value="EutC"/>
    <property type="match status" value="1"/>
</dbReference>
<evidence type="ECO:0000256" key="5">
    <source>
        <dbReference type="HAMAP-Rule" id="MF_00601"/>
    </source>
</evidence>
<keyword evidence="2 5" id="KW-0456">Lyase</keyword>
<feature type="binding site" evidence="5">
    <location>
        <position position="143"/>
    </location>
    <ligand>
        <name>adenosylcob(III)alamin</name>
        <dbReference type="ChEBI" id="CHEBI:18408"/>
    </ligand>
</feature>
<comment type="subunit">
    <text evidence="5">The basic unit is a heterodimer which dimerizes to form tetramers. The heterotetramers trimerize; 6 large subunits form a core ring with 6 small subunits projecting outwards.</text>
</comment>
<sequence length="241" mass="25520">MPVGDPWDALRRLTPARIGQARSGDTVAVGEVLAFQLAHARARAAVWAPLREDKLGLGADALRVRSQADERGVFIRRPDLGRRLAPDSAAALVRGDHDVVFVIADGLSAIAAERQAPAVLSAARRLLAGWRIAPVVVAHNARVALGDEIGHRLGARCVVMMIGERPGLSIAESLSLYMTWAPRPGRVDSERNCISNIHSQGGLPAREAAAKLAWLLNGARALGASGIGLKEDMPGRGLLEG</sequence>
<comment type="cofactor">
    <cofactor evidence="5">
        <name>adenosylcob(III)alamin</name>
        <dbReference type="ChEBI" id="CHEBI:18408"/>
    </cofactor>
    <text evidence="5">Binds between the large and small subunits.</text>
</comment>
<dbReference type="Proteomes" id="UP001449795">
    <property type="component" value="Chromosome"/>
</dbReference>
<keyword evidence="4 5" id="KW-1283">Bacterial microcompartment</keyword>
<dbReference type="InterPro" id="IPR042255">
    <property type="entry name" value="EutC_N"/>
</dbReference>
<comment type="pathway">
    <text evidence="5">Amine and polyamine degradation; ethanolamine degradation.</text>
</comment>
<evidence type="ECO:0000256" key="2">
    <source>
        <dbReference type="ARBA" id="ARBA00023239"/>
    </source>
</evidence>
<dbReference type="GO" id="GO:0008851">
    <property type="term" value="F:ethanolamine ammonia-lyase activity"/>
    <property type="evidence" value="ECO:0007669"/>
    <property type="project" value="UniProtKB-EC"/>
</dbReference>
<comment type="catalytic activity">
    <reaction evidence="5">
        <text>ethanolamine = acetaldehyde + NH4(+)</text>
        <dbReference type="Rhea" id="RHEA:15313"/>
        <dbReference type="ChEBI" id="CHEBI:15343"/>
        <dbReference type="ChEBI" id="CHEBI:28938"/>
        <dbReference type="ChEBI" id="CHEBI:57603"/>
        <dbReference type="EC" id="4.3.1.7"/>
    </reaction>
</comment>
<dbReference type="Gene3D" id="3.40.50.11240">
    <property type="entry name" value="Ethanolamine ammonia-lyase light chain (EutC)"/>
    <property type="match status" value="1"/>
</dbReference>
<name>A0ABZ3D2I4_9PROT</name>
<protein>
    <recommendedName>
        <fullName evidence="5">Ethanolamine ammonia-lyase small subunit</fullName>
        <shortName evidence="5">EAL small subunit</shortName>
        <ecNumber evidence="5">4.3.1.7</ecNumber>
    </recommendedName>
</protein>
<proteinExistence type="inferred from homology"/>
<dbReference type="PANTHER" id="PTHR39330:SF1">
    <property type="entry name" value="ETHANOLAMINE AMMONIA-LYASE SMALL SUBUNIT"/>
    <property type="match status" value="1"/>
</dbReference>
<dbReference type="EC" id="4.3.1.7" evidence="5"/>
<dbReference type="Gene3D" id="1.10.30.40">
    <property type="entry name" value="Ethanolamine ammonia-lyase light chain (EutC), N-terminal domain"/>
    <property type="match status" value="1"/>
</dbReference>
<dbReference type="InterPro" id="IPR009246">
    <property type="entry name" value="EutC"/>
</dbReference>
<accession>A0ABZ3D2I4</accession>
<feature type="binding site" evidence="5">
    <location>
        <position position="193"/>
    </location>
    <ligand>
        <name>adenosylcob(III)alamin</name>
        <dbReference type="ChEBI" id="CHEBI:18408"/>
    </ligand>
</feature>
<keyword evidence="7" id="KW-1185">Reference proteome</keyword>
<evidence type="ECO:0000256" key="3">
    <source>
        <dbReference type="ARBA" id="ARBA00023285"/>
    </source>
</evidence>
<evidence type="ECO:0000256" key="4">
    <source>
        <dbReference type="ARBA" id="ARBA00024446"/>
    </source>
</evidence>
<keyword evidence="3 5" id="KW-0170">Cobalt</keyword>
<dbReference type="PIRSF" id="PIRSF018982">
    <property type="entry name" value="EutC"/>
    <property type="match status" value="1"/>
</dbReference>
<comment type="similarity">
    <text evidence="5">Belongs to the EutC family.</text>
</comment>
<feature type="binding site" evidence="5">
    <location>
        <position position="164"/>
    </location>
    <ligand>
        <name>adenosylcob(III)alamin</name>
        <dbReference type="ChEBI" id="CHEBI:18408"/>
    </ligand>
</feature>
<dbReference type="RefSeq" id="WP_342627736.1">
    <property type="nucleotide sequence ID" value="NZ_CP152276.1"/>
</dbReference>
<comment type="subcellular location">
    <subcellularLocation>
        <location evidence="5">Bacterial microcompartment</location>
    </subcellularLocation>
</comment>
<dbReference type="NCBIfam" id="NF003971">
    <property type="entry name" value="PRK05465.1"/>
    <property type="match status" value="1"/>
</dbReference>
<gene>
    <name evidence="5 6" type="primary">eutC</name>
    <name evidence="6" type="ORF">AAC691_16780</name>
</gene>